<dbReference type="SUPFAM" id="SSF53474">
    <property type="entry name" value="alpha/beta-Hydrolases"/>
    <property type="match status" value="1"/>
</dbReference>
<dbReference type="OrthoDB" id="3199405at2"/>
<reference evidence="2 3" key="1">
    <citation type="submission" date="2017-06" db="EMBL/GenBank/DDBJ databases">
        <authorList>
            <person name="Kim H.J."/>
            <person name="Triplett B.A."/>
        </authorList>
    </citation>
    <scope>NUCLEOTIDE SEQUENCE [LARGE SCALE GENOMIC DNA]</scope>
    <source>
        <strain evidence="2">FRACA_ARgP5</strain>
    </source>
</reference>
<name>A0A2I2KT60_9ACTN</name>
<evidence type="ECO:0000313" key="2">
    <source>
        <dbReference type="EMBL" id="SNQ48845.1"/>
    </source>
</evidence>
<sequence>MIITGVGADQNAERRKAFPERGSPCTGQRHRVANPVCRVRYVPLFATRTGATLFPGPATADQRRLSDEIIGYWSRFAHTGDPNRPGARAWARFTAATGSTVLSLAPGRDGIAPVDLAREHHHDFWRSLVG</sequence>
<dbReference type="Gene3D" id="3.40.50.1820">
    <property type="entry name" value="alpha/beta hydrolase"/>
    <property type="match status" value="1"/>
</dbReference>
<protein>
    <submittedName>
        <fullName evidence="2">Uncharacterized protein</fullName>
    </submittedName>
</protein>
<dbReference type="InterPro" id="IPR029058">
    <property type="entry name" value="AB_hydrolase_fold"/>
</dbReference>
<feature type="region of interest" description="Disordered" evidence="1">
    <location>
        <begin position="1"/>
        <end position="26"/>
    </location>
</feature>
<evidence type="ECO:0000256" key="1">
    <source>
        <dbReference type="SAM" id="MobiDB-lite"/>
    </source>
</evidence>
<organism evidence="2 3">
    <name type="scientific">Frankia canadensis</name>
    <dbReference type="NCBI Taxonomy" id="1836972"/>
    <lineage>
        <taxon>Bacteria</taxon>
        <taxon>Bacillati</taxon>
        <taxon>Actinomycetota</taxon>
        <taxon>Actinomycetes</taxon>
        <taxon>Frankiales</taxon>
        <taxon>Frankiaceae</taxon>
        <taxon>Frankia</taxon>
    </lineage>
</organism>
<evidence type="ECO:0000313" key="3">
    <source>
        <dbReference type="Proteomes" id="UP000234331"/>
    </source>
</evidence>
<dbReference type="AlphaFoldDB" id="A0A2I2KT60"/>
<gene>
    <name evidence="2" type="ORF">FRACA_2830004</name>
</gene>
<keyword evidence="3" id="KW-1185">Reference proteome</keyword>
<dbReference type="EMBL" id="FZMO01000205">
    <property type="protein sequence ID" value="SNQ48845.1"/>
    <property type="molecule type" value="Genomic_DNA"/>
</dbReference>
<dbReference type="Proteomes" id="UP000234331">
    <property type="component" value="Unassembled WGS sequence"/>
</dbReference>
<accession>A0A2I2KT60</accession>
<proteinExistence type="predicted"/>